<dbReference type="KEGG" id="caua:113038224"/>
<feature type="domain" description="DUF6729" evidence="2">
    <location>
        <begin position="106"/>
        <end position="322"/>
    </location>
</feature>
<dbReference type="Pfam" id="PF20499">
    <property type="entry name" value="DUF6729"/>
    <property type="match status" value="1"/>
</dbReference>
<sequence length="1035" mass="117084">MPKSKSHKAMSDEAWMSRLQRFASSGNWPSDAGNRPAPRQRKWHDLFQQIKKCPMQIPGRPSVNCLCGFHSHRDEEDDPAPPAADSDSAHNPGPGPVQFWLPDEMRETIPSEDQRWIATELFHGDKLRPEVDMWYDPPVAAQTSVQAPSPEHFLSHSLLVWMPNHLWKAELLCPVCGKQLLHHSVHKRVRKVLDIDRYYLMMTETLRCTSCQLNYLSSSQTVLNQLDLPRRQLFRLVLTERYACDMRVVRMLRDRTLSFTHLAEQLRNIHGGEWLDHLSLYMGECADFVSRPRLFPAACPEPLEPSDIPNSQWLLSVYGRDIVSRLEHMKASITSTFGSILKLHSTVQIARKLSGRAEGDKHWLYSVSNETGQVLISVLTAQEGPGLDSMASGLMNRYRQADTAPPVLMYVDSGCCSENGHKSEMQARSGGWPDLHIRLDVWSFMLRLAAGCTSDTHPLYSAFIARLSVCIFQWDPLDIALLRQTKREHLEQEGVPFITNDLVDSQITTRELVLHCRRRTRGVETTVRYVEQLLQELKNWRDLFGVPLLDAVKMENIWHDQKKHVPCIQDVPGVILYTETGTSVTRRGLILTKYRCARGLTDLQSFHRHLNSFIPGVGANSLNFQLYLLDGLYKWNQEQLATSIGTKPSSVLSYAGEIVEYVNDNYLQLFGRKLVRTFPPPKQYTGELIGVDYLLRQMGQPPQTVDPDTEETIQLLEDVNDEGQEDGGFDEDVSIDPTVSLFLEDPPAFPSTSSTAEDAPVQIPETVKNENPSGLDEVDRLADYLVDLRTENHLSSTQVSDIVQLWHNLSELKKQQRSSTSSPQQRCPLVDAILLRLCKIYRGPDEEETVWSLVLQDYCKIRQVTLADANLQLLDMSKSRLMQWRNQTHAAAGEQAPPKRPPVDIAKFPAVRPKLAAQMQPVVQLLPGKPLGTFGPRSASTLTVVAIPQRLVPLPPATLLFIPSTPHIVPALSRPGSQRPVARRTCNRKVEANTCKKCGSFRTAATGHSQFRGTVFCPATETLSKEQWLEKMRRK</sequence>
<dbReference type="PANTHER" id="PTHR24401">
    <property type="entry name" value="SI:CH211-243P7.3-RELATED"/>
    <property type="match status" value="1"/>
</dbReference>
<dbReference type="RefSeq" id="XP_026051280.1">
    <property type="nucleotide sequence ID" value="XM_026195495.1"/>
</dbReference>
<dbReference type="GeneID" id="113038224"/>
<name>A0A6P6IU20_CARAU</name>
<feature type="region of interest" description="Disordered" evidence="1">
    <location>
        <begin position="73"/>
        <end position="101"/>
    </location>
</feature>
<dbReference type="InterPro" id="IPR046616">
    <property type="entry name" value="DUF6729"/>
</dbReference>
<dbReference type="OrthoDB" id="8960747at2759"/>
<organism evidence="3 4">
    <name type="scientific">Carassius auratus</name>
    <name type="common">Goldfish</name>
    <dbReference type="NCBI Taxonomy" id="7957"/>
    <lineage>
        <taxon>Eukaryota</taxon>
        <taxon>Metazoa</taxon>
        <taxon>Chordata</taxon>
        <taxon>Craniata</taxon>
        <taxon>Vertebrata</taxon>
        <taxon>Euteleostomi</taxon>
        <taxon>Actinopterygii</taxon>
        <taxon>Neopterygii</taxon>
        <taxon>Teleostei</taxon>
        <taxon>Ostariophysi</taxon>
        <taxon>Cypriniformes</taxon>
        <taxon>Cyprinidae</taxon>
        <taxon>Cyprininae</taxon>
        <taxon>Carassius</taxon>
    </lineage>
</organism>
<dbReference type="Proteomes" id="UP000515129">
    <property type="component" value="Chromosome 2"/>
</dbReference>
<gene>
    <name evidence="4" type="primary">LOC113038224</name>
</gene>
<evidence type="ECO:0000313" key="3">
    <source>
        <dbReference type="Proteomes" id="UP000515129"/>
    </source>
</evidence>
<proteinExistence type="predicted"/>
<evidence type="ECO:0000259" key="2">
    <source>
        <dbReference type="Pfam" id="PF20499"/>
    </source>
</evidence>
<protein>
    <submittedName>
        <fullName evidence="4">Uncharacterized protein LOC113038224</fullName>
    </submittedName>
</protein>
<evidence type="ECO:0000313" key="4">
    <source>
        <dbReference type="RefSeq" id="XP_026051280.1"/>
    </source>
</evidence>
<evidence type="ECO:0000256" key="1">
    <source>
        <dbReference type="SAM" id="MobiDB-lite"/>
    </source>
</evidence>
<dbReference type="PANTHER" id="PTHR24401:SF29">
    <property type="entry name" value="SI:CH211-243P7.3-RELATED"/>
    <property type="match status" value="1"/>
</dbReference>
<reference evidence="4" key="1">
    <citation type="submission" date="2025-08" db="UniProtKB">
        <authorList>
            <consortium name="RefSeq"/>
        </authorList>
    </citation>
    <scope>IDENTIFICATION</scope>
    <source>
        <strain evidence="4">Wakin</strain>
        <tissue evidence="4">Muscle</tissue>
    </source>
</reference>
<accession>A0A6P6IU20</accession>
<keyword evidence="3" id="KW-1185">Reference proteome</keyword>
<dbReference type="AlphaFoldDB" id="A0A6P6IU20"/>